<evidence type="ECO:0000313" key="2">
    <source>
        <dbReference type="Proteomes" id="UP001216253"/>
    </source>
</evidence>
<dbReference type="RefSeq" id="WP_019054080.1">
    <property type="nucleotide sequence ID" value="NZ_JARESE010000060.1"/>
</dbReference>
<proteinExistence type="predicted"/>
<dbReference type="Proteomes" id="UP001216253">
    <property type="component" value="Unassembled WGS sequence"/>
</dbReference>
<name>A0ABT5WU33_9SPHN</name>
<evidence type="ECO:0000313" key="1">
    <source>
        <dbReference type="EMBL" id="MDE8653397.1"/>
    </source>
</evidence>
<reference evidence="1 2" key="1">
    <citation type="submission" date="2023-03" db="EMBL/GenBank/DDBJ databases">
        <title>NovoSphingobium album sp. nov. isolated from polycyclic aromatic hydrocarbons- and heavy-metal polluted soil.</title>
        <authorList>
            <person name="Liu Z."/>
            <person name="Wang K."/>
        </authorList>
    </citation>
    <scope>NUCLEOTIDE SEQUENCE [LARGE SCALE GENOMIC DNA]</scope>
    <source>
        <strain evidence="1 2">H3SJ31-1</strain>
    </source>
</reference>
<accession>A0ABT5WU33</accession>
<protein>
    <submittedName>
        <fullName evidence="1">Uncharacterized protein</fullName>
    </submittedName>
</protein>
<gene>
    <name evidence="1" type="ORF">PYV00_16990</name>
</gene>
<dbReference type="EMBL" id="JARESE010000060">
    <property type="protein sequence ID" value="MDE8653397.1"/>
    <property type="molecule type" value="Genomic_DNA"/>
</dbReference>
<comment type="caution">
    <text evidence="1">The sequence shown here is derived from an EMBL/GenBank/DDBJ whole genome shotgun (WGS) entry which is preliminary data.</text>
</comment>
<organism evidence="1 2">
    <name type="scientific">Novosphingobium album</name>
    <name type="common">ex Liu et al. 2023</name>
    <dbReference type="NCBI Taxonomy" id="3031130"/>
    <lineage>
        <taxon>Bacteria</taxon>
        <taxon>Pseudomonadati</taxon>
        <taxon>Pseudomonadota</taxon>
        <taxon>Alphaproteobacteria</taxon>
        <taxon>Sphingomonadales</taxon>
        <taxon>Sphingomonadaceae</taxon>
        <taxon>Novosphingobium</taxon>
    </lineage>
</organism>
<sequence length="67" mass="7683">MSYDHQEIGDFANERDAQDWAERNNLDVRDLHYRSRGSRGVTLSVRRSALGDSATSDLSYGRRTGFF</sequence>
<keyword evidence="2" id="KW-1185">Reference proteome</keyword>